<evidence type="ECO:0008006" key="3">
    <source>
        <dbReference type="Google" id="ProtNLM"/>
    </source>
</evidence>
<dbReference type="Proteomes" id="UP000221359">
    <property type="component" value="Segment"/>
</dbReference>
<gene>
    <name evidence="1" type="ORF">GMA2_22</name>
</gene>
<dbReference type="Gene3D" id="3.90.550.10">
    <property type="entry name" value="Spore Coat Polysaccharide Biosynthesis Protein SpsA, Chain A"/>
    <property type="match status" value="1"/>
</dbReference>
<proteinExistence type="predicted"/>
<dbReference type="InterPro" id="IPR029044">
    <property type="entry name" value="Nucleotide-diphossugar_trans"/>
</dbReference>
<organism evidence="1 2">
    <name type="scientific">Gordonia phage GMA2</name>
    <dbReference type="NCBI Taxonomy" id="1647283"/>
    <lineage>
        <taxon>Viruses</taxon>
        <taxon>Duplodnaviria</taxon>
        <taxon>Heunggongvirae</taxon>
        <taxon>Uroviricota</taxon>
        <taxon>Caudoviricetes</taxon>
        <taxon>Gimaduovirus</taxon>
        <taxon>Gimaduovirus GMA2</taxon>
    </lineage>
</organism>
<accession>A0A0K0N6V1</accession>
<protein>
    <recommendedName>
        <fullName evidence="3">Glycosyltransferase</fullName>
    </recommendedName>
</protein>
<reference evidence="1 2" key="1">
    <citation type="journal article" date="2015" name="PLoS ONE">
        <title>Lysis to Kill: Evaluation of the Lytic Abilities, and Genomics of Nine Bacteriophages Infective for Gordonia spp. and Their Potential Use in Activated Sludge Foam Biocontrol.</title>
        <authorList>
            <person name="Dyson Z.A."/>
            <person name="Tucci J."/>
            <person name="Seviour R.J."/>
            <person name="Petrovski S."/>
        </authorList>
    </citation>
    <scope>NUCLEOTIDE SEQUENCE [LARGE SCALE GENOMIC DNA]</scope>
</reference>
<sequence length="238" mass="26901">MLDATIIIPFRDRGSDPLRAKNLERVLEHWRHGGYEVLVVDDGRTADEQFNRSAAYNKGAEQANSEVLIYTESDMLLPMTQIRAAVEHAQQSQSLIVPFTDYFYLSEKTSQAVRDHEIVYTQARPESVMGNGASIGAVNVVTKSAVEKVGGWDEAFEGNWYDDNAMKIAFEICCGQVQWVPGIAYHLYHLPGWKGDHLTEEDRLATERNHLRFEMYKKATTSEEVRELTKKASSSVAL</sequence>
<name>A0A0K0N6V1_9CAUD</name>
<dbReference type="SUPFAM" id="SSF53448">
    <property type="entry name" value="Nucleotide-diphospho-sugar transferases"/>
    <property type="match status" value="1"/>
</dbReference>
<dbReference type="EMBL" id="KR063281">
    <property type="protein sequence ID" value="AKJ72560.1"/>
    <property type="molecule type" value="Genomic_DNA"/>
</dbReference>
<evidence type="ECO:0000313" key="1">
    <source>
        <dbReference type="EMBL" id="AKJ72560.1"/>
    </source>
</evidence>
<evidence type="ECO:0000313" key="2">
    <source>
        <dbReference type="Proteomes" id="UP000221359"/>
    </source>
</evidence>
<keyword evidence="2" id="KW-1185">Reference proteome</keyword>